<dbReference type="AlphaFoldDB" id="A0A1J0ABN9"/>
<dbReference type="RefSeq" id="WP_216634856.1">
    <property type="nucleotide sequence ID" value="NZ_CP017675.1"/>
</dbReference>
<organism evidence="1 2">
    <name type="scientific">Gloeomargarita lithophora Alchichica-D10</name>
    <dbReference type="NCBI Taxonomy" id="1188229"/>
    <lineage>
        <taxon>Bacteria</taxon>
        <taxon>Bacillati</taxon>
        <taxon>Cyanobacteriota</taxon>
        <taxon>Cyanophyceae</taxon>
        <taxon>Gloeomargaritales</taxon>
        <taxon>Gloeomargaritaceae</taxon>
        <taxon>Gloeomargarita</taxon>
    </lineage>
</organism>
<dbReference type="STRING" id="1188229.GlitD10_1024"/>
<name>A0A1J0ABN9_9CYAN</name>
<protein>
    <submittedName>
        <fullName evidence="1">Uncharacterized protein</fullName>
    </submittedName>
</protein>
<proteinExistence type="predicted"/>
<reference evidence="1 2" key="1">
    <citation type="submission" date="2016-10" db="EMBL/GenBank/DDBJ databases">
        <title>Description of Gloeomargarita lithophora gen. nov., sp. nov., a thylakoid-bearing basal-branching cyanobacterium with intracellular carbonates, and proposal for Gloeomargaritales ord. nov.</title>
        <authorList>
            <person name="Moreira D."/>
            <person name="Tavera R."/>
            <person name="Benzerara K."/>
            <person name="Skouri-Panet F."/>
            <person name="Couradeau E."/>
            <person name="Gerard E."/>
            <person name="Loussert C."/>
            <person name="Novelo E."/>
            <person name="Zivanovic Y."/>
            <person name="Lopez-Garcia P."/>
        </authorList>
    </citation>
    <scope>NUCLEOTIDE SEQUENCE [LARGE SCALE GENOMIC DNA]</scope>
    <source>
        <strain evidence="1 2">D10</strain>
    </source>
</reference>
<keyword evidence="2" id="KW-1185">Reference proteome</keyword>
<dbReference type="KEGG" id="glt:GlitD10_1024"/>
<evidence type="ECO:0000313" key="1">
    <source>
        <dbReference type="EMBL" id="APB33344.1"/>
    </source>
</evidence>
<dbReference type="Proteomes" id="UP000180235">
    <property type="component" value="Chromosome"/>
</dbReference>
<sequence>MNDPQLQAIQEAVRAVVQERQGDAVALLAVLRLLEFLHREIESGSFTVALPQTRQDLYDLLLDIETQGGWPYIYRRSLESLLVYIRKTETANEDTPPA</sequence>
<gene>
    <name evidence="1" type="ORF">GlitD10_1024</name>
</gene>
<accession>A0A1J0ABN9</accession>
<dbReference type="EMBL" id="CP017675">
    <property type="protein sequence ID" value="APB33344.1"/>
    <property type="molecule type" value="Genomic_DNA"/>
</dbReference>
<evidence type="ECO:0000313" key="2">
    <source>
        <dbReference type="Proteomes" id="UP000180235"/>
    </source>
</evidence>